<dbReference type="InterPro" id="IPR003340">
    <property type="entry name" value="B3_DNA-bd"/>
</dbReference>
<dbReference type="AlphaFoldDB" id="A0A6I9RHH4"/>
<evidence type="ECO:0000313" key="8">
    <source>
        <dbReference type="Proteomes" id="UP000504607"/>
    </source>
</evidence>
<dbReference type="SMART" id="SM01019">
    <property type="entry name" value="B3"/>
    <property type="match status" value="1"/>
</dbReference>
<dbReference type="PANTHER" id="PTHR31140">
    <property type="entry name" value="B3 DOMAIN-CONTAINING TRANSCRIPTION FACTOR ABI3"/>
    <property type="match status" value="1"/>
</dbReference>
<dbReference type="GeneID" id="105048837"/>
<keyword evidence="8" id="KW-1185">Reference proteome</keyword>
<feature type="region of interest" description="Disordered" evidence="6">
    <location>
        <begin position="1"/>
        <end position="60"/>
    </location>
</feature>
<dbReference type="PANTHER" id="PTHR31140:SF81">
    <property type="entry name" value="B3 DOMAIN-CONTAINING TRANSCRIPTION FACTOR ABI3"/>
    <property type="match status" value="1"/>
</dbReference>
<feature type="compositionally biased region" description="Low complexity" evidence="6">
    <location>
        <begin position="19"/>
        <end position="38"/>
    </location>
</feature>
<keyword evidence="2" id="KW-0805">Transcription regulation</keyword>
<dbReference type="RefSeq" id="XP_010926605.1">
    <property type="nucleotide sequence ID" value="XM_010928303.2"/>
</dbReference>
<dbReference type="FunFam" id="2.40.330.10:FF:000003">
    <property type="entry name" value="B3 domain-containing transcription factor FUS3"/>
    <property type="match status" value="1"/>
</dbReference>
<reference evidence="9" key="1">
    <citation type="submission" date="2025-08" db="UniProtKB">
        <authorList>
            <consortium name="RefSeq"/>
        </authorList>
    </citation>
    <scope>IDENTIFICATION</scope>
</reference>
<feature type="compositionally biased region" description="Basic residues" evidence="6">
    <location>
        <begin position="506"/>
        <end position="524"/>
    </location>
</feature>
<evidence type="ECO:0000313" key="9">
    <source>
        <dbReference type="RefSeq" id="XP_010926605.1"/>
    </source>
</evidence>
<dbReference type="KEGG" id="egu:105048837"/>
<feature type="region of interest" description="Disordered" evidence="6">
    <location>
        <begin position="499"/>
        <end position="636"/>
    </location>
</feature>
<name>A0A6I9RHH4_ELAGV</name>
<evidence type="ECO:0000256" key="2">
    <source>
        <dbReference type="ARBA" id="ARBA00023015"/>
    </source>
</evidence>
<dbReference type="InterPro" id="IPR015300">
    <property type="entry name" value="DNA-bd_pseudobarrel_sf"/>
</dbReference>
<sequence>MEPDGDHLHQQQHAEAAEEAMAMAAAAATVATSPAGAADNKDKGKRIWIPDEGPSNPPDDLMLDIEGDDLIFSDAAFSCLPDFPCLPSPARSPSSSSACNLFHNTSLASSSSSSSSFLFGSDGGGSGGGDLQAVASSSNGERMMPSEVASDLLSMELEGLDILGDMGLFDLSEQWNPASLFPDSMTMNGEATASTSGPGPSPPLHAMAGEVRPPGEAGVGGGAARGAPVGGPEEDPEEMARVFFEWMRINRDAISPQDLREIRMKRATIDCAVRHLGGNRQAQVQLLKLVLTWVQANHLQKKKRRRSQNEHQDRPERAAQPPYPYHHQHQQQPFASPNHHLPVMSSDVPVNPNPNLDYSYNADSQRHGWNIPYHVDPTTGVAFPVMMPVYGGGGGSSSGGEPAYPGPAAAANYSYHQGGTSGIVLNGQPFSPSPDMHAADHTAAAWPSQYAAAPAQYVPFGGAAGPHPATMPQAQYPGGFVNQYPGHALYQQGQRLGGMASVTKEARKKRMARQRRVSSLHSHRSQPQQQQQQNHHQAESSSSRAPAEGASSSSSNANNNNNNNNNNNHNNNNNNRTWSFWSSSSSSRQKNPMVETPPPPKSSMQQPQLSPSMPPQQQNSHRDAASSTDRRQGLKGEKNLRFLFQKVLKQSDVGSLGRIVLPKKEAEIHLPELEARDGISIPVEDIGTSQVWNMRYRFWPNNKSRMYLLENTGEFVRSNGLQEGDFIIIYSDMKCGKYMIRGIKVRPQPERGRANRSVARSHLKRSSWERGSTSRMRGSSSHDGINDDPGMPSSSAASPFMIKMEASP</sequence>
<feature type="compositionally biased region" description="Basic and acidic residues" evidence="6">
    <location>
        <begin position="620"/>
        <end position="636"/>
    </location>
</feature>
<dbReference type="InParanoid" id="A0A6I9RHH4"/>
<evidence type="ECO:0000256" key="5">
    <source>
        <dbReference type="ARBA" id="ARBA00023242"/>
    </source>
</evidence>
<dbReference type="OrthoDB" id="757982at2759"/>
<dbReference type="FunCoup" id="A0A6I9RHH4">
    <property type="interactions" value="3288"/>
</dbReference>
<dbReference type="SUPFAM" id="SSF101936">
    <property type="entry name" value="DNA-binding pseudobarrel domain"/>
    <property type="match status" value="1"/>
</dbReference>
<feature type="compositionally biased region" description="Low complexity" evidence="6">
    <location>
        <begin position="770"/>
        <end position="781"/>
    </location>
</feature>
<evidence type="ECO:0000256" key="1">
    <source>
        <dbReference type="ARBA" id="ARBA00004123"/>
    </source>
</evidence>
<accession>A0A6I9RHH4</accession>
<evidence type="ECO:0000256" key="6">
    <source>
        <dbReference type="SAM" id="MobiDB-lite"/>
    </source>
</evidence>
<dbReference type="PROSITE" id="PS50863">
    <property type="entry name" value="B3"/>
    <property type="match status" value="1"/>
</dbReference>
<feature type="compositionally biased region" description="Low complexity" evidence="6">
    <location>
        <begin position="602"/>
        <end position="618"/>
    </location>
</feature>
<keyword evidence="4" id="KW-0804">Transcription</keyword>
<dbReference type="CDD" id="cd10015">
    <property type="entry name" value="BfiI_C_EcoRII_N_B3"/>
    <property type="match status" value="1"/>
</dbReference>
<comment type="subcellular location">
    <subcellularLocation>
        <location evidence="1">Nucleus</location>
    </subcellularLocation>
</comment>
<proteinExistence type="predicted"/>
<protein>
    <submittedName>
        <fullName evidence="9">Regulatory protein viviparous-1 isoform X1</fullName>
    </submittedName>
</protein>
<feature type="domain" description="TF-B3" evidence="7">
    <location>
        <begin position="644"/>
        <end position="746"/>
    </location>
</feature>
<dbReference type="InterPro" id="IPR044800">
    <property type="entry name" value="LEC2-like"/>
</dbReference>
<evidence type="ECO:0000256" key="4">
    <source>
        <dbReference type="ARBA" id="ARBA00023163"/>
    </source>
</evidence>
<dbReference type="GO" id="GO:0003677">
    <property type="term" value="F:DNA binding"/>
    <property type="evidence" value="ECO:0007669"/>
    <property type="project" value="UniProtKB-KW"/>
</dbReference>
<organism evidence="8 9">
    <name type="scientific">Elaeis guineensis var. tenera</name>
    <name type="common">Oil palm</name>
    <dbReference type="NCBI Taxonomy" id="51953"/>
    <lineage>
        <taxon>Eukaryota</taxon>
        <taxon>Viridiplantae</taxon>
        <taxon>Streptophyta</taxon>
        <taxon>Embryophyta</taxon>
        <taxon>Tracheophyta</taxon>
        <taxon>Spermatophyta</taxon>
        <taxon>Magnoliopsida</taxon>
        <taxon>Liliopsida</taxon>
        <taxon>Arecaceae</taxon>
        <taxon>Arecoideae</taxon>
        <taxon>Cocoseae</taxon>
        <taxon>Elaeidinae</taxon>
        <taxon>Elaeis</taxon>
    </lineage>
</organism>
<dbReference type="GO" id="GO:0003700">
    <property type="term" value="F:DNA-binding transcription factor activity"/>
    <property type="evidence" value="ECO:0007669"/>
    <property type="project" value="InterPro"/>
</dbReference>
<dbReference type="GO" id="GO:0005634">
    <property type="term" value="C:nucleus"/>
    <property type="evidence" value="ECO:0007669"/>
    <property type="project" value="UniProtKB-SubCell"/>
</dbReference>
<evidence type="ECO:0000256" key="3">
    <source>
        <dbReference type="ARBA" id="ARBA00023125"/>
    </source>
</evidence>
<feature type="region of interest" description="Disordered" evidence="6">
    <location>
        <begin position="749"/>
        <end position="808"/>
    </location>
</feature>
<feature type="compositionally biased region" description="Low complexity" evidence="6">
    <location>
        <begin position="525"/>
        <end position="587"/>
    </location>
</feature>
<dbReference type="Pfam" id="PF02362">
    <property type="entry name" value="B3"/>
    <property type="match status" value="1"/>
</dbReference>
<gene>
    <name evidence="9" type="primary">LOC105048837</name>
</gene>
<keyword evidence="3" id="KW-0238">DNA-binding</keyword>
<feature type="region of interest" description="Disordered" evidence="6">
    <location>
        <begin position="186"/>
        <end position="235"/>
    </location>
</feature>
<dbReference type="Proteomes" id="UP000504607">
    <property type="component" value="Chromosome 7"/>
</dbReference>
<keyword evidence="5" id="KW-0539">Nucleus</keyword>
<feature type="region of interest" description="Disordered" evidence="6">
    <location>
        <begin position="298"/>
        <end position="339"/>
    </location>
</feature>
<feature type="compositionally biased region" description="Basic and acidic residues" evidence="6">
    <location>
        <begin position="307"/>
        <end position="317"/>
    </location>
</feature>
<dbReference type="Gene3D" id="2.40.330.10">
    <property type="entry name" value="DNA-binding pseudobarrel domain"/>
    <property type="match status" value="1"/>
</dbReference>
<evidence type="ECO:0000259" key="7">
    <source>
        <dbReference type="PROSITE" id="PS50863"/>
    </source>
</evidence>